<gene>
    <name evidence="1" type="ORF">L9F63_018150</name>
</gene>
<keyword evidence="2" id="KW-1185">Reference proteome</keyword>
<feature type="non-terminal residue" evidence="1">
    <location>
        <position position="52"/>
    </location>
</feature>
<sequence>EKRYLLSVWNRRNYDENESIKCFVCKSVPNNTNLQCEEYFRPNASFLKERIY</sequence>
<dbReference type="Proteomes" id="UP001233999">
    <property type="component" value="Unassembled WGS sequence"/>
</dbReference>
<feature type="non-terminal residue" evidence="1">
    <location>
        <position position="1"/>
    </location>
</feature>
<reference evidence="1" key="1">
    <citation type="journal article" date="2023" name="IScience">
        <title>Live-bearing cockroach genome reveals convergent evolutionary mechanisms linked to viviparity in insects and beyond.</title>
        <authorList>
            <person name="Fouks B."/>
            <person name="Harrison M.C."/>
            <person name="Mikhailova A.A."/>
            <person name="Marchal E."/>
            <person name="English S."/>
            <person name="Carruthers M."/>
            <person name="Jennings E.C."/>
            <person name="Chiamaka E.L."/>
            <person name="Frigard R.A."/>
            <person name="Pippel M."/>
            <person name="Attardo G.M."/>
            <person name="Benoit J.B."/>
            <person name="Bornberg-Bauer E."/>
            <person name="Tobe S.S."/>
        </authorList>
    </citation>
    <scope>NUCLEOTIDE SEQUENCE</scope>
    <source>
        <strain evidence="1">Stay&amp;Tobe</strain>
    </source>
</reference>
<accession>A0AAD8EG12</accession>
<organism evidence="1 2">
    <name type="scientific">Diploptera punctata</name>
    <name type="common">Pacific beetle cockroach</name>
    <dbReference type="NCBI Taxonomy" id="6984"/>
    <lineage>
        <taxon>Eukaryota</taxon>
        <taxon>Metazoa</taxon>
        <taxon>Ecdysozoa</taxon>
        <taxon>Arthropoda</taxon>
        <taxon>Hexapoda</taxon>
        <taxon>Insecta</taxon>
        <taxon>Pterygota</taxon>
        <taxon>Neoptera</taxon>
        <taxon>Polyneoptera</taxon>
        <taxon>Dictyoptera</taxon>
        <taxon>Blattodea</taxon>
        <taxon>Blaberoidea</taxon>
        <taxon>Blaberidae</taxon>
        <taxon>Diplopterinae</taxon>
        <taxon>Diploptera</taxon>
    </lineage>
</organism>
<dbReference type="EMBL" id="JASPKZ010005677">
    <property type="protein sequence ID" value="KAJ9588494.1"/>
    <property type="molecule type" value="Genomic_DNA"/>
</dbReference>
<evidence type="ECO:0000313" key="2">
    <source>
        <dbReference type="Proteomes" id="UP001233999"/>
    </source>
</evidence>
<comment type="caution">
    <text evidence="1">The sequence shown here is derived from an EMBL/GenBank/DDBJ whole genome shotgun (WGS) entry which is preliminary data.</text>
</comment>
<name>A0AAD8EG12_DIPPU</name>
<dbReference type="AlphaFoldDB" id="A0AAD8EG12"/>
<evidence type="ECO:0000313" key="1">
    <source>
        <dbReference type="EMBL" id="KAJ9588494.1"/>
    </source>
</evidence>
<proteinExistence type="predicted"/>
<protein>
    <submittedName>
        <fullName evidence="1">Uncharacterized protein</fullName>
    </submittedName>
</protein>
<reference evidence="1" key="2">
    <citation type="submission" date="2023-05" db="EMBL/GenBank/DDBJ databases">
        <authorList>
            <person name="Fouks B."/>
        </authorList>
    </citation>
    <scope>NUCLEOTIDE SEQUENCE</scope>
    <source>
        <strain evidence="1">Stay&amp;Tobe</strain>
        <tissue evidence="1">Testes</tissue>
    </source>
</reference>